<dbReference type="AlphaFoldDB" id="U5CT88"/>
<feature type="non-terminal residue" evidence="1">
    <location>
        <position position="137"/>
    </location>
</feature>
<protein>
    <submittedName>
        <fullName evidence="1">Uncharacterized protein</fullName>
    </submittedName>
</protein>
<accession>U5CT88</accession>
<gene>
    <name evidence="1" type="ORF">AMTR_s00052p00219110</name>
</gene>
<name>U5CT88_AMBTC</name>
<dbReference type="EMBL" id="KI392446">
    <property type="protein sequence ID" value="ERN16476.1"/>
    <property type="molecule type" value="Genomic_DNA"/>
</dbReference>
<evidence type="ECO:0000313" key="2">
    <source>
        <dbReference type="Proteomes" id="UP000017836"/>
    </source>
</evidence>
<reference evidence="2" key="1">
    <citation type="journal article" date="2013" name="Science">
        <title>The Amborella genome and the evolution of flowering plants.</title>
        <authorList>
            <consortium name="Amborella Genome Project"/>
        </authorList>
    </citation>
    <scope>NUCLEOTIDE SEQUENCE [LARGE SCALE GENOMIC DNA]</scope>
</reference>
<dbReference type="HOGENOM" id="CLU_1870367_0_0_1"/>
<keyword evidence="2" id="KW-1185">Reference proteome</keyword>
<sequence>MTGPSKVAKEQIGINLCRIVSVSFKDKSCAADDDFYPLISCIIKGSGGPLSSTCTRRDMSEKDNLFYILDGLQLWAEVELGGKFKPTMLFKGKGHPLGEGQPLVLLNKQERAFSLDRRLPLEFVGLFAWAVNHQSKQ</sequence>
<organism evidence="1 2">
    <name type="scientific">Amborella trichopoda</name>
    <dbReference type="NCBI Taxonomy" id="13333"/>
    <lineage>
        <taxon>Eukaryota</taxon>
        <taxon>Viridiplantae</taxon>
        <taxon>Streptophyta</taxon>
        <taxon>Embryophyta</taxon>
        <taxon>Tracheophyta</taxon>
        <taxon>Spermatophyta</taxon>
        <taxon>Magnoliopsida</taxon>
        <taxon>Amborellales</taxon>
        <taxon>Amborellaceae</taxon>
        <taxon>Amborella</taxon>
    </lineage>
</organism>
<proteinExistence type="predicted"/>
<dbReference type="Proteomes" id="UP000017836">
    <property type="component" value="Unassembled WGS sequence"/>
</dbReference>
<evidence type="ECO:0000313" key="1">
    <source>
        <dbReference type="EMBL" id="ERN16476.1"/>
    </source>
</evidence>
<dbReference type="Gramene" id="ERN16476">
    <property type="protein sequence ID" value="ERN16476"/>
    <property type="gene ID" value="AMTR_s00052p00219110"/>
</dbReference>